<keyword evidence="2" id="KW-0408">Iron</keyword>
<dbReference type="GO" id="GO:0046872">
    <property type="term" value="F:metal ion binding"/>
    <property type="evidence" value="ECO:0007669"/>
    <property type="project" value="UniProtKB-KW"/>
</dbReference>
<dbReference type="Gene3D" id="3.90.45.10">
    <property type="entry name" value="Peptide deformylase"/>
    <property type="match status" value="1"/>
</dbReference>
<dbReference type="EC" id="3.5.1.88" evidence="2"/>
<dbReference type="Proteomes" id="UP000265341">
    <property type="component" value="Unassembled WGS sequence"/>
</dbReference>
<protein>
    <recommendedName>
        <fullName evidence="2">Peptide deformylase</fullName>
        <shortName evidence="2">PDF</shortName>
        <ecNumber evidence="2">3.5.1.88</ecNumber>
    </recommendedName>
    <alternativeName>
        <fullName evidence="2">Polypeptide deformylase</fullName>
    </alternativeName>
</protein>
<keyword evidence="2" id="KW-0648">Protein biosynthesis</keyword>
<keyword evidence="2 3" id="KW-0378">Hydrolase</keyword>
<dbReference type="CDD" id="cd00487">
    <property type="entry name" value="Pep_deformylase"/>
    <property type="match status" value="1"/>
</dbReference>
<gene>
    <name evidence="2 3" type="primary">def</name>
    <name evidence="3" type="ORF">Mrose_02268</name>
</gene>
<evidence type="ECO:0000256" key="1">
    <source>
        <dbReference type="ARBA" id="ARBA00010759"/>
    </source>
</evidence>
<comment type="cofactor">
    <cofactor evidence="2">
        <name>Fe(2+)</name>
        <dbReference type="ChEBI" id="CHEBI:29033"/>
    </cofactor>
    <text evidence="2">Binds 1 Fe(2+) ion.</text>
</comment>
<dbReference type="NCBIfam" id="NF001159">
    <property type="entry name" value="PRK00150.1-3"/>
    <property type="match status" value="1"/>
</dbReference>
<dbReference type="SUPFAM" id="SSF56420">
    <property type="entry name" value="Peptide deformylase"/>
    <property type="match status" value="1"/>
</dbReference>
<dbReference type="GO" id="GO:0042586">
    <property type="term" value="F:peptide deformylase activity"/>
    <property type="evidence" value="ECO:0007669"/>
    <property type="project" value="UniProtKB-UniRule"/>
</dbReference>
<evidence type="ECO:0000256" key="2">
    <source>
        <dbReference type="HAMAP-Rule" id="MF_00163"/>
    </source>
</evidence>
<comment type="catalytic activity">
    <reaction evidence="2">
        <text>N-terminal N-formyl-L-methionyl-[peptide] + H2O = N-terminal L-methionyl-[peptide] + formate</text>
        <dbReference type="Rhea" id="RHEA:24420"/>
        <dbReference type="Rhea" id="RHEA-COMP:10639"/>
        <dbReference type="Rhea" id="RHEA-COMP:10640"/>
        <dbReference type="ChEBI" id="CHEBI:15377"/>
        <dbReference type="ChEBI" id="CHEBI:15740"/>
        <dbReference type="ChEBI" id="CHEBI:49298"/>
        <dbReference type="ChEBI" id="CHEBI:64731"/>
        <dbReference type="EC" id="3.5.1.88"/>
    </reaction>
</comment>
<reference evidence="3 4" key="1">
    <citation type="submission" date="2018-08" db="EMBL/GenBank/DDBJ databases">
        <title>Meiothermus roseus NBRC 110900 genome sequencing project.</title>
        <authorList>
            <person name="Da Costa M.S."/>
            <person name="Albuquerque L."/>
            <person name="Raposo P."/>
            <person name="Froufe H.J.C."/>
            <person name="Barroso C.S."/>
            <person name="Egas C."/>
        </authorList>
    </citation>
    <scope>NUCLEOTIDE SEQUENCE [LARGE SCALE GENOMIC DNA]</scope>
    <source>
        <strain evidence="3 4">NBRC 110900</strain>
    </source>
</reference>
<feature type="binding site" evidence="2">
    <location>
        <position position="149"/>
    </location>
    <ligand>
        <name>Fe cation</name>
        <dbReference type="ChEBI" id="CHEBI:24875"/>
    </ligand>
</feature>
<dbReference type="RefSeq" id="WP_119278366.1">
    <property type="nucleotide sequence ID" value="NZ_QWLA01000044.1"/>
</dbReference>
<dbReference type="PANTHER" id="PTHR10458">
    <property type="entry name" value="PEPTIDE DEFORMYLASE"/>
    <property type="match status" value="1"/>
</dbReference>
<dbReference type="InterPro" id="IPR023635">
    <property type="entry name" value="Peptide_deformylase"/>
</dbReference>
<dbReference type="PRINTS" id="PR01576">
    <property type="entry name" value="PDEFORMYLASE"/>
</dbReference>
<comment type="function">
    <text evidence="2">Removes the formyl group from the N-terminal Met of newly synthesized proteins. Requires at least a dipeptide for an efficient rate of reaction. N-terminal L-methionine is a prerequisite for activity but the enzyme has broad specificity at other positions.</text>
</comment>
<keyword evidence="4" id="KW-1185">Reference proteome</keyword>
<sequence>MAEIYTVRLFGDPVLRKRALRVTDFSQIPRIAQNMLETMFEARGVGLAAPQVGLSQRLFVWAEYLDSEEDEEGEDADLRTRVRETHVMVNPVITFREGQQAGTEGCLSMPGLYAENVPRSLRVRVEYQDERGEPKVYEAEGYNAVVIQHELDHLDGVLYFERLPKELKAKWLEDNREELARLQKQAKAFLKELKVKG</sequence>
<dbReference type="GO" id="GO:0006412">
    <property type="term" value="P:translation"/>
    <property type="evidence" value="ECO:0007669"/>
    <property type="project" value="UniProtKB-UniRule"/>
</dbReference>
<comment type="caution">
    <text evidence="3">The sequence shown here is derived from an EMBL/GenBank/DDBJ whole genome shotgun (WGS) entry which is preliminary data.</text>
</comment>
<dbReference type="PANTHER" id="PTHR10458:SF22">
    <property type="entry name" value="PEPTIDE DEFORMYLASE"/>
    <property type="match status" value="1"/>
</dbReference>
<dbReference type="AlphaFoldDB" id="A0A399EMV6"/>
<keyword evidence="2" id="KW-0479">Metal-binding</keyword>
<accession>A0A399EMV6</accession>
<evidence type="ECO:0000313" key="4">
    <source>
        <dbReference type="Proteomes" id="UP000265341"/>
    </source>
</evidence>
<proteinExistence type="inferred from homology"/>
<feature type="binding site" evidence="2">
    <location>
        <position position="106"/>
    </location>
    <ligand>
        <name>Fe cation</name>
        <dbReference type="ChEBI" id="CHEBI:24875"/>
    </ligand>
</feature>
<dbReference type="EMBL" id="QWLA01000044">
    <property type="protein sequence ID" value="RIH85308.1"/>
    <property type="molecule type" value="Genomic_DNA"/>
</dbReference>
<dbReference type="InterPro" id="IPR036821">
    <property type="entry name" value="Peptide_deformylase_sf"/>
</dbReference>
<evidence type="ECO:0000313" key="3">
    <source>
        <dbReference type="EMBL" id="RIH85308.1"/>
    </source>
</evidence>
<dbReference type="HAMAP" id="MF_00163">
    <property type="entry name" value="Pep_deformylase"/>
    <property type="match status" value="1"/>
</dbReference>
<name>A0A399EMV6_9DEIN</name>
<feature type="binding site" evidence="2">
    <location>
        <position position="153"/>
    </location>
    <ligand>
        <name>Fe cation</name>
        <dbReference type="ChEBI" id="CHEBI:24875"/>
    </ligand>
</feature>
<dbReference type="OrthoDB" id="9784988at2"/>
<organism evidence="3 4">
    <name type="scientific">Calidithermus roseus</name>
    <dbReference type="NCBI Taxonomy" id="1644118"/>
    <lineage>
        <taxon>Bacteria</taxon>
        <taxon>Thermotogati</taxon>
        <taxon>Deinococcota</taxon>
        <taxon>Deinococci</taxon>
        <taxon>Thermales</taxon>
        <taxon>Thermaceae</taxon>
        <taxon>Calidithermus</taxon>
    </lineage>
</organism>
<comment type="similarity">
    <text evidence="1 2">Belongs to the polypeptide deformylase family.</text>
</comment>
<feature type="active site" evidence="2">
    <location>
        <position position="150"/>
    </location>
</feature>
<dbReference type="PIRSF" id="PIRSF004749">
    <property type="entry name" value="Pep_def"/>
    <property type="match status" value="1"/>
</dbReference>
<dbReference type="NCBIfam" id="TIGR00079">
    <property type="entry name" value="pept_deformyl"/>
    <property type="match status" value="1"/>
</dbReference>
<dbReference type="Pfam" id="PF01327">
    <property type="entry name" value="Pep_deformylase"/>
    <property type="match status" value="1"/>
</dbReference>